<evidence type="ECO:0000259" key="3">
    <source>
        <dbReference type="Pfam" id="PF08338"/>
    </source>
</evidence>
<dbReference type="Gene3D" id="3.40.50.720">
    <property type="entry name" value="NAD(P)-binding Rossmann-like Domain"/>
    <property type="match status" value="1"/>
</dbReference>
<reference evidence="4 5" key="1">
    <citation type="submission" date="2020-10" db="EMBL/GenBank/DDBJ databases">
        <title>Complete genome sequence of Paludibaculum fermentans P105T, a facultatively anaerobic acidobacterium capable of dissimilatory Fe(III) reduction.</title>
        <authorList>
            <person name="Dedysh S.N."/>
            <person name="Beletsky A.V."/>
            <person name="Kulichevskaya I.S."/>
            <person name="Mardanov A.V."/>
            <person name="Ravin N.V."/>
        </authorList>
    </citation>
    <scope>NUCLEOTIDE SEQUENCE [LARGE SCALE GENOMIC DNA]</scope>
    <source>
        <strain evidence="4 5">P105</strain>
    </source>
</reference>
<dbReference type="Pfam" id="PF01370">
    <property type="entry name" value="Epimerase"/>
    <property type="match status" value="1"/>
</dbReference>
<accession>A0A7S7SHQ8</accession>
<dbReference type="InterPro" id="IPR010099">
    <property type="entry name" value="SDR39U1"/>
</dbReference>
<organism evidence="4 5">
    <name type="scientific">Paludibaculum fermentans</name>
    <dbReference type="NCBI Taxonomy" id="1473598"/>
    <lineage>
        <taxon>Bacteria</taxon>
        <taxon>Pseudomonadati</taxon>
        <taxon>Acidobacteriota</taxon>
        <taxon>Terriglobia</taxon>
        <taxon>Bryobacterales</taxon>
        <taxon>Bryobacteraceae</taxon>
        <taxon>Paludibaculum</taxon>
    </lineage>
</organism>
<evidence type="ECO:0000256" key="1">
    <source>
        <dbReference type="ARBA" id="ARBA00009353"/>
    </source>
</evidence>
<proteinExistence type="inferred from homology"/>
<dbReference type="EMBL" id="CP063849">
    <property type="protein sequence ID" value="QOY84923.1"/>
    <property type="molecule type" value="Genomic_DNA"/>
</dbReference>
<dbReference type="Proteomes" id="UP000593892">
    <property type="component" value="Chromosome"/>
</dbReference>
<dbReference type="Pfam" id="PF08338">
    <property type="entry name" value="DUF1731"/>
    <property type="match status" value="1"/>
</dbReference>
<dbReference type="AlphaFoldDB" id="A0A7S7SHQ8"/>
<name>A0A7S7SHQ8_PALFE</name>
<dbReference type="PANTHER" id="PTHR11092">
    <property type="entry name" value="SUGAR NUCLEOTIDE EPIMERASE RELATED"/>
    <property type="match status" value="1"/>
</dbReference>
<evidence type="ECO:0000259" key="2">
    <source>
        <dbReference type="Pfam" id="PF01370"/>
    </source>
</evidence>
<dbReference type="KEGG" id="pfer:IRI77_18875"/>
<dbReference type="PANTHER" id="PTHR11092:SF0">
    <property type="entry name" value="EPIMERASE FAMILY PROTEIN SDR39U1"/>
    <property type="match status" value="1"/>
</dbReference>
<dbReference type="SUPFAM" id="SSF51735">
    <property type="entry name" value="NAD(P)-binding Rossmann-fold domains"/>
    <property type="match status" value="1"/>
</dbReference>
<evidence type="ECO:0000313" key="4">
    <source>
        <dbReference type="EMBL" id="QOY84923.1"/>
    </source>
</evidence>
<dbReference type="InterPro" id="IPR036291">
    <property type="entry name" value="NAD(P)-bd_dom_sf"/>
</dbReference>
<gene>
    <name evidence="4" type="ORF">IRI77_18875</name>
</gene>
<dbReference type="CDD" id="cd05242">
    <property type="entry name" value="SDR_a8"/>
    <property type="match status" value="1"/>
</dbReference>
<evidence type="ECO:0000313" key="5">
    <source>
        <dbReference type="Proteomes" id="UP000593892"/>
    </source>
</evidence>
<feature type="domain" description="DUF1731" evidence="3">
    <location>
        <begin position="247"/>
        <end position="293"/>
    </location>
</feature>
<protein>
    <submittedName>
        <fullName evidence="4">TIGR01777 family protein</fullName>
    </submittedName>
</protein>
<dbReference type="NCBIfam" id="TIGR01777">
    <property type="entry name" value="yfcH"/>
    <property type="match status" value="1"/>
</dbReference>
<sequence length="294" mass="31263">MKMTLTGATGFLGSALTAQLRTDGHELRILSRNPRGRPGYFAWDPVAGQPPEASLAGADAVIHLAGEPVAQRWSPAVKAAIRSSRVDGTRHLVEALTTLSPRPQVLVCASATGYYGDRGAEVLTEQSKPGRGFLPDTCKEWEATADLARALGIRVVKLRTGVVLGRGGGALAKMLPPFRMGVGGPLAGGGQWMSWIHVQDMVRLIGWAVSNQGVAGPVNCVTPNPITNKDFTRILAAGLHRPAFFPVPGFALKLLYGEMASVLTESQRVIPQAALDLGFQFQRPELGEALSDLL</sequence>
<keyword evidence="5" id="KW-1185">Reference proteome</keyword>
<dbReference type="RefSeq" id="WP_194446593.1">
    <property type="nucleotide sequence ID" value="NZ_CP063849.1"/>
</dbReference>
<dbReference type="InterPro" id="IPR013549">
    <property type="entry name" value="DUF1731"/>
</dbReference>
<comment type="similarity">
    <text evidence="1">Belongs to the NAD(P)-dependent epimerase/dehydratase family. SDR39U1 subfamily.</text>
</comment>
<dbReference type="InterPro" id="IPR001509">
    <property type="entry name" value="Epimerase_deHydtase"/>
</dbReference>
<feature type="domain" description="NAD-dependent epimerase/dehydratase" evidence="2">
    <location>
        <begin position="4"/>
        <end position="211"/>
    </location>
</feature>